<proteinExistence type="predicted"/>
<comment type="caution">
    <text evidence="1">The sequence shown here is derived from an EMBL/GenBank/DDBJ whole genome shotgun (WGS) entry which is preliminary data.</text>
</comment>
<sequence>MQTILKENGDILVHQHIAYERIPTQQIEEKKITKEDTGEFYIGDGRALEQSIGWGTGSEF</sequence>
<gene>
    <name evidence="1" type="ORF">RhiirA5_433731</name>
</gene>
<reference evidence="1 2" key="1">
    <citation type="submission" date="2016-04" db="EMBL/GenBank/DDBJ databases">
        <title>Genome analyses suggest a sexual origin of heterokaryosis in a supposedly ancient asexual fungus.</title>
        <authorList>
            <person name="Ropars J."/>
            <person name="Sedzielewska K."/>
            <person name="Noel J."/>
            <person name="Charron P."/>
            <person name="Farinelli L."/>
            <person name="Marton T."/>
            <person name="Kruger M."/>
            <person name="Pelin A."/>
            <person name="Brachmann A."/>
            <person name="Corradi N."/>
        </authorList>
    </citation>
    <scope>NUCLEOTIDE SEQUENCE [LARGE SCALE GENOMIC DNA]</scope>
    <source>
        <strain evidence="1 2">A5</strain>
    </source>
</reference>
<accession>A0A2N0NRA0</accession>
<reference evidence="1 2" key="2">
    <citation type="submission" date="2017-09" db="EMBL/GenBank/DDBJ databases">
        <title>Extensive intraspecific genome diversity in a model arbuscular mycorrhizal fungus.</title>
        <authorList>
            <person name="Chen E.C."/>
            <person name="Morin E."/>
            <person name="Beaudet D."/>
            <person name="Noel J."/>
            <person name="Ndikumana S."/>
            <person name="Charron P."/>
            <person name="St-Onge C."/>
            <person name="Giorgi J."/>
            <person name="Grigoriev I.V."/>
            <person name="Roux C."/>
            <person name="Martin F.M."/>
            <person name="Corradi N."/>
        </authorList>
    </citation>
    <scope>NUCLEOTIDE SEQUENCE [LARGE SCALE GENOMIC DNA]</scope>
    <source>
        <strain evidence="1 2">A5</strain>
    </source>
</reference>
<name>A0A2N0NRA0_9GLOM</name>
<dbReference type="AlphaFoldDB" id="A0A2N0NRA0"/>
<dbReference type="EMBL" id="LLXJ01003419">
    <property type="protein sequence ID" value="PKB97096.1"/>
    <property type="molecule type" value="Genomic_DNA"/>
</dbReference>
<organism evidence="1 2">
    <name type="scientific">Rhizophagus irregularis</name>
    <dbReference type="NCBI Taxonomy" id="588596"/>
    <lineage>
        <taxon>Eukaryota</taxon>
        <taxon>Fungi</taxon>
        <taxon>Fungi incertae sedis</taxon>
        <taxon>Mucoromycota</taxon>
        <taxon>Glomeromycotina</taxon>
        <taxon>Glomeromycetes</taxon>
        <taxon>Glomerales</taxon>
        <taxon>Glomeraceae</taxon>
        <taxon>Rhizophagus</taxon>
    </lineage>
</organism>
<dbReference type="Proteomes" id="UP000232722">
    <property type="component" value="Unassembled WGS sequence"/>
</dbReference>
<protein>
    <submittedName>
        <fullName evidence="1">Uncharacterized protein</fullName>
    </submittedName>
</protein>
<evidence type="ECO:0000313" key="2">
    <source>
        <dbReference type="Proteomes" id="UP000232722"/>
    </source>
</evidence>
<evidence type="ECO:0000313" key="1">
    <source>
        <dbReference type="EMBL" id="PKB97096.1"/>
    </source>
</evidence>